<name>A0A6B1DTD0_9CHLR</name>
<evidence type="ECO:0000259" key="8">
    <source>
        <dbReference type="PROSITE" id="PS50928"/>
    </source>
</evidence>
<feature type="transmembrane region" description="Helical" evidence="7">
    <location>
        <begin position="101"/>
        <end position="125"/>
    </location>
</feature>
<evidence type="ECO:0000256" key="2">
    <source>
        <dbReference type="ARBA" id="ARBA00022448"/>
    </source>
</evidence>
<feature type="transmembrane region" description="Helical" evidence="7">
    <location>
        <begin position="252"/>
        <end position="274"/>
    </location>
</feature>
<feature type="domain" description="ABC transmembrane type-1" evidence="8">
    <location>
        <begin position="101"/>
        <end position="317"/>
    </location>
</feature>
<dbReference type="GO" id="GO:0005886">
    <property type="term" value="C:plasma membrane"/>
    <property type="evidence" value="ECO:0007669"/>
    <property type="project" value="UniProtKB-SubCell"/>
</dbReference>
<comment type="similarity">
    <text evidence="7">Belongs to the binding-protein-dependent transport system permease family.</text>
</comment>
<proteinExistence type="inferred from homology"/>
<dbReference type="GO" id="GO:0055085">
    <property type="term" value="P:transmembrane transport"/>
    <property type="evidence" value="ECO:0007669"/>
    <property type="project" value="InterPro"/>
</dbReference>
<dbReference type="PANTHER" id="PTHR30465:SF43">
    <property type="entry name" value="OLIGOPEPTIDE ABC TRANSPORTER, PERMEASE PROTEIN"/>
    <property type="match status" value="1"/>
</dbReference>
<feature type="transmembrane region" description="Helical" evidence="7">
    <location>
        <begin position="294"/>
        <end position="320"/>
    </location>
</feature>
<keyword evidence="6 7" id="KW-0472">Membrane</keyword>
<keyword evidence="2 7" id="KW-0813">Transport</keyword>
<dbReference type="EMBL" id="VXPY01000065">
    <property type="protein sequence ID" value="MYD90511.1"/>
    <property type="molecule type" value="Genomic_DNA"/>
</dbReference>
<comment type="subcellular location">
    <subcellularLocation>
        <location evidence="1 7">Cell membrane</location>
        <topology evidence="1 7">Multi-pass membrane protein</topology>
    </subcellularLocation>
</comment>
<evidence type="ECO:0000256" key="6">
    <source>
        <dbReference type="ARBA" id="ARBA00023136"/>
    </source>
</evidence>
<keyword evidence="5 7" id="KW-1133">Transmembrane helix</keyword>
<dbReference type="InterPro" id="IPR035906">
    <property type="entry name" value="MetI-like_sf"/>
</dbReference>
<organism evidence="9">
    <name type="scientific">Caldilineaceae bacterium SB0662_bin_9</name>
    <dbReference type="NCBI Taxonomy" id="2605258"/>
    <lineage>
        <taxon>Bacteria</taxon>
        <taxon>Bacillati</taxon>
        <taxon>Chloroflexota</taxon>
        <taxon>Caldilineae</taxon>
        <taxon>Caldilineales</taxon>
        <taxon>Caldilineaceae</taxon>
    </lineage>
</organism>
<sequence>MLAFIARRLVYMISTLVLISFVGFLIINLPPGSYIDVFQAQRQLQGTHTAEAELEALKRRYGLDKPVPVQYWIWVRGFVRGDFGRSFEFNREVSELIWERLGFTVAIATGSLLFIWLVAIPIGIYTATHQYKLGDNVATIVGMAGLSIPDFMLALVLMVVIQRMFGFTVGGLFSREYVDAPWSLAKVIDLVKHLWVPIVVVGTSGTAGLMRIMRGNLLDILNMQYVQAARARGLREATVVVKHAVRNAIHPLIMLLGMSLPTIISGSLIVSIVLGLPTTGPLYFNALRQQDMYLAGTFLMFLAFMLVLGNFLADILLGLIDPRIRYE</sequence>
<dbReference type="Pfam" id="PF19300">
    <property type="entry name" value="BPD_transp_1_N"/>
    <property type="match status" value="1"/>
</dbReference>
<keyword evidence="3" id="KW-1003">Cell membrane</keyword>
<evidence type="ECO:0000256" key="4">
    <source>
        <dbReference type="ARBA" id="ARBA00022692"/>
    </source>
</evidence>
<evidence type="ECO:0000256" key="3">
    <source>
        <dbReference type="ARBA" id="ARBA00022475"/>
    </source>
</evidence>
<evidence type="ECO:0000313" key="9">
    <source>
        <dbReference type="EMBL" id="MYD90511.1"/>
    </source>
</evidence>
<comment type="caution">
    <text evidence="9">The sequence shown here is derived from an EMBL/GenBank/DDBJ whole genome shotgun (WGS) entry which is preliminary data.</text>
</comment>
<feature type="transmembrane region" description="Helical" evidence="7">
    <location>
        <begin position="137"/>
        <end position="161"/>
    </location>
</feature>
<evidence type="ECO:0000256" key="5">
    <source>
        <dbReference type="ARBA" id="ARBA00022989"/>
    </source>
</evidence>
<reference evidence="9" key="1">
    <citation type="submission" date="2019-09" db="EMBL/GenBank/DDBJ databases">
        <title>Characterisation of the sponge microbiome using genome-centric metagenomics.</title>
        <authorList>
            <person name="Engelberts J.P."/>
            <person name="Robbins S.J."/>
            <person name="De Goeij J.M."/>
            <person name="Aranda M."/>
            <person name="Bell S.C."/>
            <person name="Webster N.S."/>
        </authorList>
    </citation>
    <scope>NUCLEOTIDE SEQUENCE</scope>
    <source>
        <strain evidence="9">SB0662_bin_9</strain>
    </source>
</reference>
<dbReference type="Gene3D" id="1.10.3720.10">
    <property type="entry name" value="MetI-like"/>
    <property type="match status" value="1"/>
</dbReference>
<protein>
    <submittedName>
        <fullName evidence="9">ABC transporter permease</fullName>
    </submittedName>
</protein>
<dbReference type="InterPro" id="IPR000515">
    <property type="entry name" value="MetI-like"/>
</dbReference>
<dbReference type="Pfam" id="PF00528">
    <property type="entry name" value="BPD_transp_1"/>
    <property type="match status" value="1"/>
</dbReference>
<dbReference type="PROSITE" id="PS50928">
    <property type="entry name" value="ABC_TM1"/>
    <property type="match status" value="1"/>
</dbReference>
<dbReference type="AlphaFoldDB" id="A0A6B1DTD0"/>
<accession>A0A6B1DTD0</accession>
<dbReference type="PANTHER" id="PTHR30465">
    <property type="entry name" value="INNER MEMBRANE ABC TRANSPORTER"/>
    <property type="match status" value="1"/>
</dbReference>
<evidence type="ECO:0000256" key="7">
    <source>
        <dbReference type="RuleBase" id="RU363032"/>
    </source>
</evidence>
<evidence type="ECO:0000256" key="1">
    <source>
        <dbReference type="ARBA" id="ARBA00004651"/>
    </source>
</evidence>
<dbReference type="InterPro" id="IPR045621">
    <property type="entry name" value="BPD_transp_1_N"/>
</dbReference>
<dbReference type="SUPFAM" id="SSF161098">
    <property type="entry name" value="MetI-like"/>
    <property type="match status" value="1"/>
</dbReference>
<keyword evidence="4 7" id="KW-0812">Transmembrane</keyword>
<gene>
    <name evidence="9" type="ORF">F4Y08_09285</name>
</gene>
<feature type="transmembrane region" description="Helical" evidence="7">
    <location>
        <begin position="9"/>
        <end position="29"/>
    </location>
</feature>